<dbReference type="Proteomes" id="UP000530424">
    <property type="component" value="Unassembled WGS sequence"/>
</dbReference>
<dbReference type="GO" id="GO:0009003">
    <property type="term" value="F:signal peptidase activity"/>
    <property type="evidence" value="ECO:0007669"/>
    <property type="project" value="UniProtKB-EC"/>
</dbReference>
<keyword evidence="4 6" id="KW-0472">Membrane</keyword>
<feature type="domain" description="Peptidase S26" evidence="7">
    <location>
        <begin position="24"/>
        <end position="93"/>
    </location>
</feature>
<evidence type="ECO:0000313" key="9">
    <source>
        <dbReference type="Proteomes" id="UP000530424"/>
    </source>
</evidence>
<keyword evidence="2 6" id="KW-0812">Transmembrane</keyword>
<name>A0A853C4I7_9ACTN</name>
<dbReference type="AlphaFoldDB" id="A0A853C4I7"/>
<feature type="transmembrane region" description="Helical" evidence="6">
    <location>
        <begin position="151"/>
        <end position="170"/>
    </location>
</feature>
<evidence type="ECO:0000256" key="1">
    <source>
        <dbReference type="ARBA" id="ARBA00004370"/>
    </source>
</evidence>
<reference evidence="8 9" key="1">
    <citation type="submission" date="2020-07" db="EMBL/GenBank/DDBJ databases">
        <title>Sequencing the genomes of 1000 actinobacteria strains.</title>
        <authorList>
            <person name="Klenk H.-P."/>
        </authorList>
    </citation>
    <scope>NUCLEOTIDE SEQUENCE [LARGE SCALE GENOMIC DNA]</scope>
    <source>
        <strain evidence="8 9">DSM 103833</strain>
    </source>
</reference>
<gene>
    <name evidence="8" type="ORF">HNR19_002300</name>
</gene>
<evidence type="ECO:0000259" key="7">
    <source>
        <dbReference type="Pfam" id="PF10502"/>
    </source>
</evidence>
<dbReference type="EMBL" id="JACCFP010000001">
    <property type="protein sequence ID" value="NYJ01602.1"/>
    <property type="molecule type" value="Genomic_DNA"/>
</dbReference>
<proteinExistence type="predicted"/>
<organism evidence="8 9">
    <name type="scientific">Nocardioides thalensis</name>
    <dbReference type="NCBI Taxonomy" id="1914755"/>
    <lineage>
        <taxon>Bacteria</taxon>
        <taxon>Bacillati</taxon>
        <taxon>Actinomycetota</taxon>
        <taxon>Actinomycetes</taxon>
        <taxon>Propionibacteriales</taxon>
        <taxon>Nocardioidaceae</taxon>
        <taxon>Nocardioides</taxon>
    </lineage>
</organism>
<keyword evidence="9" id="KW-1185">Reference proteome</keyword>
<evidence type="ECO:0000256" key="5">
    <source>
        <dbReference type="NCBIfam" id="TIGR02228"/>
    </source>
</evidence>
<keyword evidence="3 6" id="KW-1133">Transmembrane helix</keyword>
<dbReference type="InterPro" id="IPR019533">
    <property type="entry name" value="Peptidase_S26"/>
</dbReference>
<dbReference type="GO" id="GO:0016020">
    <property type="term" value="C:membrane"/>
    <property type="evidence" value="ECO:0007669"/>
    <property type="project" value="UniProtKB-SubCell"/>
</dbReference>
<evidence type="ECO:0000256" key="6">
    <source>
        <dbReference type="SAM" id="Phobius"/>
    </source>
</evidence>
<dbReference type="EC" id="3.4.21.89" evidence="5"/>
<dbReference type="InterPro" id="IPR036286">
    <property type="entry name" value="LexA/Signal_pep-like_sf"/>
</dbReference>
<comment type="subcellular location">
    <subcellularLocation>
        <location evidence="1">Membrane</location>
    </subcellularLocation>
</comment>
<protein>
    <recommendedName>
        <fullName evidence="5">Signal peptidase I</fullName>
        <ecNumber evidence="5">3.4.21.89</ecNumber>
    </recommendedName>
</protein>
<dbReference type="NCBIfam" id="TIGR02228">
    <property type="entry name" value="sigpep_I_arch"/>
    <property type="match status" value="1"/>
</dbReference>
<keyword evidence="8" id="KW-0378">Hydrolase</keyword>
<feature type="transmembrane region" description="Helical" evidence="6">
    <location>
        <begin position="14"/>
        <end position="33"/>
    </location>
</feature>
<dbReference type="CDD" id="cd06462">
    <property type="entry name" value="Peptidase_S24_S26"/>
    <property type="match status" value="1"/>
</dbReference>
<dbReference type="InterPro" id="IPR001733">
    <property type="entry name" value="Peptidase_S26B"/>
</dbReference>
<evidence type="ECO:0000256" key="4">
    <source>
        <dbReference type="ARBA" id="ARBA00023136"/>
    </source>
</evidence>
<evidence type="ECO:0000256" key="2">
    <source>
        <dbReference type="ARBA" id="ARBA00022692"/>
    </source>
</evidence>
<dbReference type="GO" id="GO:0004252">
    <property type="term" value="F:serine-type endopeptidase activity"/>
    <property type="evidence" value="ECO:0007669"/>
    <property type="project" value="UniProtKB-UniRule"/>
</dbReference>
<dbReference type="Pfam" id="PF10502">
    <property type="entry name" value="Peptidase_S26"/>
    <property type="match status" value="1"/>
</dbReference>
<sequence>MAGGRPALRWVGQVVAWSLILGVVAAVTVAVLVPRVAGGTPYSVLTGSMRPDYPPGTLVVVRPVAPEDVRSGDVITYQRESGSSTVVTHRVVTVSTSLTGEVTFTTQGDANDAVDPDPVRAVQVRGRLWYAVPHVGRVNQLLTGRQRRTTVYLAAGGLLGYAAYMFTGALRGRRLRGEPA</sequence>
<dbReference type="PANTHER" id="PTHR10806:SF6">
    <property type="entry name" value="SIGNAL PEPTIDASE COMPLEX CATALYTIC SUBUNIT SEC11"/>
    <property type="match status" value="1"/>
</dbReference>
<accession>A0A853C4I7</accession>
<evidence type="ECO:0000256" key="3">
    <source>
        <dbReference type="ARBA" id="ARBA00022989"/>
    </source>
</evidence>
<dbReference type="GO" id="GO:0006465">
    <property type="term" value="P:signal peptide processing"/>
    <property type="evidence" value="ECO:0007669"/>
    <property type="project" value="UniProtKB-UniRule"/>
</dbReference>
<dbReference type="RefSeq" id="WP_179668067.1">
    <property type="nucleotide sequence ID" value="NZ_JACCFP010000001.1"/>
</dbReference>
<dbReference type="PANTHER" id="PTHR10806">
    <property type="entry name" value="SIGNAL PEPTIDASE COMPLEX CATALYTIC SUBUNIT SEC11"/>
    <property type="match status" value="1"/>
</dbReference>
<dbReference type="SUPFAM" id="SSF51306">
    <property type="entry name" value="LexA/Signal peptidase"/>
    <property type="match status" value="1"/>
</dbReference>
<comment type="caution">
    <text evidence="8">The sequence shown here is derived from an EMBL/GenBank/DDBJ whole genome shotgun (WGS) entry which is preliminary data.</text>
</comment>
<evidence type="ECO:0000313" key="8">
    <source>
        <dbReference type="EMBL" id="NYJ01602.1"/>
    </source>
</evidence>